<evidence type="ECO:0000313" key="7">
    <source>
        <dbReference type="Proteomes" id="UP000606490"/>
    </source>
</evidence>
<name>A0ABS1V0Q4_9PROT</name>
<reference evidence="6 7" key="1">
    <citation type="submission" date="2021-01" db="EMBL/GenBank/DDBJ databases">
        <title>Belnapia mucosa sp. nov. and Belnapia arida sp. nov., isolated from the Tabernas Desert (Almeria, Spain).</title>
        <authorList>
            <person name="Molina-Menor E."/>
            <person name="Vidal-Verdu A."/>
            <person name="Calonge A."/>
            <person name="Satari L."/>
            <person name="Pereto Magraner J."/>
            <person name="Porcar Miralles M."/>
        </authorList>
    </citation>
    <scope>NUCLEOTIDE SEQUENCE [LARGE SCALE GENOMIC DNA]</scope>
    <source>
        <strain evidence="6 7">T6</strain>
    </source>
</reference>
<organism evidence="6 7">
    <name type="scientific">Belnapia mucosa</name>
    <dbReference type="NCBI Taxonomy" id="2804532"/>
    <lineage>
        <taxon>Bacteria</taxon>
        <taxon>Pseudomonadati</taxon>
        <taxon>Pseudomonadota</taxon>
        <taxon>Alphaproteobacteria</taxon>
        <taxon>Acetobacterales</taxon>
        <taxon>Roseomonadaceae</taxon>
        <taxon>Belnapia</taxon>
    </lineage>
</organism>
<dbReference type="InterPro" id="IPR011013">
    <property type="entry name" value="Gal_mutarotase_sf_dom"/>
</dbReference>
<dbReference type="InterPro" id="IPR037018">
    <property type="entry name" value="GH65_N"/>
</dbReference>
<proteinExistence type="inferred from homology"/>
<dbReference type="Gene3D" id="2.70.98.40">
    <property type="entry name" value="Glycoside hydrolase, family 65, N-terminal domain"/>
    <property type="match status" value="1"/>
</dbReference>
<dbReference type="SUPFAM" id="SSF48208">
    <property type="entry name" value="Six-hairpin glycosidases"/>
    <property type="match status" value="1"/>
</dbReference>
<evidence type="ECO:0000259" key="4">
    <source>
        <dbReference type="Pfam" id="PF03632"/>
    </source>
</evidence>
<dbReference type="PANTHER" id="PTHR11051">
    <property type="entry name" value="GLYCOSYL HYDROLASE-RELATED"/>
    <property type="match status" value="1"/>
</dbReference>
<dbReference type="RefSeq" id="WP_202824983.1">
    <property type="nucleotide sequence ID" value="NZ_JAEUXJ010000002.1"/>
</dbReference>
<dbReference type="Pfam" id="PF03632">
    <property type="entry name" value="Glyco_hydro_65m"/>
    <property type="match status" value="1"/>
</dbReference>
<feature type="domain" description="Glycoside hydrolase family 65 central catalytic" evidence="4">
    <location>
        <begin position="315"/>
        <end position="709"/>
    </location>
</feature>
<dbReference type="InterPro" id="IPR005195">
    <property type="entry name" value="Glyco_hydro_65_M"/>
</dbReference>
<feature type="domain" description="Glycoside hydrolase family 65 N-terminal" evidence="5">
    <location>
        <begin position="11"/>
        <end position="258"/>
    </location>
</feature>
<comment type="caution">
    <text evidence="6">The sequence shown here is derived from an EMBL/GenBank/DDBJ whole genome shotgun (WGS) entry which is preliminary data.</text>
</comment>
<dbReference type="InterPro" id="IPR017045">
    <property type="entry name" value="Malt_Pase/Glycosyl_Hdrlase"/>
</dbReference>
<dbReference type="PIRSF" id="PIRSF036289">
    <property type="entry name" value="Glycosyl_hydrolase_malt_phosph"/>
    <property type="match status" value="1"/>
</dbReference>
<keyword evidence="6" id="KW-0378">Hydrolase</keyword>
<dbReference type="PANTHER" id="PTHR11051:SF8">
    <property type="entry name" value="PROTEIN-GLUCOSYLGALACTOSYLHYDROXYLYSINE GLUCOSIDASE"/>
    <property type="match status" value="1"/>
</dbReference>
<gene>
    <name evidence="6" type="ORF">JMJ55_08080</name>
</gene>
<protein>
    <submittedName>
        <fullName evidence="6">Glycoside hydrolase family 65 protein</fullName>
    </submittedName>
</protein>
<evidence type="ECO:0000259" key="5">
    <source>
        <dbReference type="Pfam" id="PF03636"/>
    </source>
</evidence>
<dbReference type="Gene3D" id="1.50.10.10">
    <property type="match status" value="1"/>
</dbReference>
<keyword evidence="2" id="KW-0328">Glycosyltransferase</keyword>
<dbReference type="SUPFAM" id="SSF74650">
    <property type="entry name" value="Galactose mutarotase-like"/>
    <property type="match status" value="1"/>
</dbReference>
<dbReference type="InterPro" id="IPR008928">
    <property type="entry name" value="6-hairpin_glycosidase_sf"/>
</dbReference>
<dbReference type="GO" id="GO:0016787">
    <property type="term" value="F:hydrolase activity"/>
    <property type="evidence" value="ECO:0007669"/>
    <property type="project" value="UniProtKB-KW"/>
</dbReference>
<evidence type="ECO:0000256" key="2">
    <source>
        <dbReference type="ARBA" id="ARBA00022676"/>
    </source>
</evidence>
<keyword evidence="3" id="KW-0808">Transferase</keyword>
<dbReference type="Pfam" id="PF03636">
    <property type="entry name" value="Glyco_hydro_65N"/>
    <property type="match status" value="1"/>
</dbReference>
<dbReference type="InterPro" id="IPR012341">
    <property type="entry name" value="6hp_glycosidase-like_sf"/>
</dbReference>
<evidence type="ECO:0000256" key="3">
    <source>
        <dbReference type="ARBA" id="ARBA00022679"/>
    </source>
</evidence>
<evidence type="ECO:0000256" key="1">
    <source>
        <dbReference type="ARBA" id="ARBA00006768"/>
    </source>
</evidence>
<dbReference type="Proteomes" id="UP000606490">
    <property type="component" value="Unassembled WGS sequence"/>
</dbReference>
<sequence length="793" mass="87463">MSLSPSELVFDHYDPADEARRESLMALGNGMLLVRASAPWASVEGTHYSGTYRAGCYDPLDQEVNGERLDCEVLVNLPNWLPLTFRIEGEAAWFSLDDAEILEYRHRLNMIAGIVTRDIDLRDRCGRRMRLIEHRLVSMARPELAALSLEVRPEGWSGRVEIRSAIDGGVVNAKVARFRPLDGRHLDILSTEAGADGLLLRARSRRSGTGIAVATRTRLAGGTVVARWTAEDCTVVEEHLLCEVGPETGLVVEKLAAIIIGTDMAAMDAASAAREAIRAAPDFPALREAHAKAWCRLQDGVILAAERPDLDRALRLGAFHLLQTVSPQAMPLGAGVPARGWQEAYHGQIFWDEIFVLPFLGLRFPDLARSLLLYRCRRLDTARAAARQHGLRGAMFPWRSATTGREETPKLQLNPLSGRWMPDHTRLQRHIGAAIAYNIWHYVLATGDEAFLAEHGAAVIIEVARFWASLARFDPLSGRWRIRGVVGPDEYHGAYPGAASPGIDDNAYTNVMAAWTLFRAQDVLDRLPAAQREIIRDDLGLGTEEPALWDRVARGLRLAFHENGVLAQFDGFDRLEPLDLQAMAEAHPGQRVDWVLEARSETADAYQAVKQADVVMLLHLLPGRELEEVLGRMGYHLGADQLRHTAAWYLARTTHDSSLSRIIWAGALARLDPDASWCLFQEAMHPERDPSNASAAADGVHLGAMGGIYDVLQRHYLGFRVREDAIMLDPAPPAALGHVRLDLHCRFGAFRLAWSGSILTLRSNAENRGAVTVIHPGGTVLLSAGEEISVIPG</sequence>
<keyword evidence="7" id="KW-1185">Reference proteome</keyword>
<evidence type="ECO:0000313" key="6">
    <source>
        <dbReference type="EMBL" id="MBL6455276.1"/>
    </source>
</evidence>
<dbReference type="InterPro" id="IPR005196">
    <property type="entry name" value="Glyco_hydro_65_N"/>
</dbReference>
<accession>A0ABS1V0Q4</accession>
<dbReference type="EMBL" id="JAEUXJ010000002">
    <property type="protein sequence ID" value="MBL6455276.1"/>
    <property type="molecule type" value="Genomic_DNA"/>
</dbReference>
<comment type="similarity">
    <text evidence="1">Belongs to the glycosyl hydrolase 65 family.</text>
</comment>